<dbReference type="InterPro" id="IPR013083">
    <property type="entry name" value="Znf_RING/FYVE/PHD"/>
</dbReference>
<dbReference type="Gene3D" id="3.30.40.10">
    <property type="entry name" value="Zinc/RING finger domain, C3HC4 (zinc finger)"/>
    <property type="match status" value="1"/>
</dbReference>
<evidence type="ECO:0000313" key="8">
    <source>
        <dbReference type="Proteomes" id="UP001215712"/>
    </source>
</evidence>
<evidence type="ECO:0000256" key="2">
    <source>
        <dbReference type="ARBA" id="ARBA00022771"/>
    </source>
</evidence>
<dbReference type="PROSITE" id="PS51044">
    <property type="entry name" value="ZF_SP_RING"/>
    <property type="match status" value="1"/>
</dbReference>
<dbReference type="EMBL" id="JAQJAN010000019">
    <property type="protein sequence ID" value="KAJ5709263.1"/>
    <property type="molecule type" value="Genomic_DNA"/>
</dbReference>
<keyword evidence="8" id="KW-1185">Reference proteome</keyword>
<evidence type="ECO:0000259" key="6">
    <source>
        <dbReference type="PROSITE" id="PS51044"/>
    </source>
</evidence>
<dbReference type="CDD" id="cd16650">
    <property type="entry name" value="SP-RING_PIAS-like"/>
    <property type="match status" value="1"/>
</dbReference>
<sequence length="343" mass="38574">MPPTIVEQGEYNYSWDFVVSPEDMKRRSRPMNSTGKGGTLETVNYQSGCRTYRLRCIEVPVSEVENALDRWSTSSTKWPSVFYIHVNNGELTPRRKAHNGKDLPVDITSCLKAGENKLKIDLLLGPEECDKIRYFFAVEIMTTSGFQLVRSLVKAVPAETGRHSLQQRLNEGTGDDELAVVTDSLTISLVDPFTARVFRTPARSLFCNHPECFDLETFIKTQKSMSGPGPMNDKWRCPICKLDARPQLLVLDRFFEEIRTELVRTGQINTVDAIDFLPNGLWKFKGVSDRSPKSTTNRPTLPVKRKAPLSQSPAGTPTSRPKIESSATPTAPPQKRRVVIEID</sequence>
<dbReference type="Pfam" id="PF02891">
    <property type="entry name" value="zf-MIZ"/>
    <property type="match status" value="1"/>
</dbReference>
<dbReference type="GO" id="GO:0061665">
    <property type="term" value="F:SUMO ligase activity"/>
    <property type="evidence" value="ECO:0007669"/>
    <property type="project" value="TreeGrafter"/>
</dbReference>
<dbReference type="PANTHER" id="PTHR10782:SF4">
    <property type="entry name" value="TONALLI, ISOFORM E"/>
    <property type="match status" value="1"/>
</dbReference>
<organism evidence="7 8">
    <name type="scientific">Penicillium malachiteum</name>
    <dbReference type="NCBI Taxonomy" id="1324776"/>
    <lineage>
        <taxon>Eukaryota</taxon>
        <taxon>Fungi</taxon>
        <taxon>Dikarya</taxon>
        <taxon>Ascomycota</taxon>
        <taxon>Pezizomycotina</taxon>
        <taxon>Eurotiomycetes</taxon>
        <taxon>Eurotiomycetidae</taxon>
        <taxon>Eurotiales</taxon>
        <taxon>Aspergillaceae</taxon>
        <taxon>Penicillium</taxon>
    </lineage>
</organism>
<dbReference type="PANTHER" id="PTHR10782">
    <property type="entry name" value="ZINC FINGER MIZ DOMAIN-CONTAINING PROTEIN"/>
    <property type="match status" value="1"/>
</dbReference>
<dbReference type="AlphaFoldDB" id="A0AAD6HD40"/>
<dbReference type="GO" id="GO:0008270">
    <property type="term" value="F:zinc ion binding"/>
    <property type="evidence" value="ECO:0007669"/>
    <property type="project" value="UniProtKB-KW"/>
</dbReference>
<reference evidence="7" key="2">
    <citation type="submission" date="2023-01" db="EMBL/GenBank/DDBJ databases">
        <authorList>
            <person name="Petersen C."/>
        </authorList>
    </citation>
    <scope>NUCLEOTIDE SEQUENCE</scope>
    <source>
        <strain evidence="7">IBT 17514</strain>
    </source>
</reference>
<name>A0AAD6HD40_9EURO</name>
<dbReference type="GO" id="GO:0016925">
    <property type="term" value="P:protein sumoylation"/>
    <property type="evidence" value="ECO:0007669"/>
    <property type="project" value="TreeGrafter"/>
</dbReference>
<evidence type="ECO:0000256" key="5">
    <source>
        <dbReference type="SAM" id="MobiDB-lite"/>
    </source>
</evidence>
<keyword evidence="2 4" id="KW-0863">Zinc-finger</keyword>
<dbReference type="InterPro" id="IPR004181">
    <property type="entry name" value="Znf_MIZ"/>
</dbReference>
<accession>A0AAD6HD40</accession>
<keyword evidence="1" id="KW-0479">Metal-binding</keyword>
<dbReference type="GO" id="GO:0000785">
    <property type="term" value="C:chromatin"/>
    <property type="evidence" value="ECO:0007669"/>
    <property type="project" value="TreeGrafter"/>
</dbReference>
<evidence type="ECO:0000256" key="3">
    <source>
        <dbReference type="ARBA" id="ARBA00022833"/>
    </source>
</evidence>
<evidence type="ECO:0000256" key="4">
    <source>
        <dbReference type="PROSITE-ProRule" id="PRU00452"/>
    </source>
</evidence>
<protein>
    <submittedName>
        <fullName evidence="7">Zinc finger MIZ-type</fullName>
    </submittedName>
</protein>
<feature type="region of interest" description="Disordered" evidence="5">
    <location>
        <begin position="287"/>
        <end position="343"/>
    </location>
</feature>
<evidence type="ECO:0000256" key="1">
    <source>
        <dbReference type="ARBA" id="ARBA00022723"/>
    </source>
</evidence>
<evidence type="ECO:0000313" key="7">
    <source>
        <dbReference type="EMBL" id="KAJ5709263.1"/>
    </source>
</evidence>
<comment type="caution">
    <text evidence="7">The sequence shown here is derived from an EMBL/GenBank/DDBJ whole genome shotgun (WGS) entry which is preliminary data.</text>
</comment>
<reference evidence="7" key="1">
    <citation type="journal article" date="2023" name="IMA Fungus">
        <title>Comparative genomic study of the Penicillium genus elucidates a diverse pangenome and 15 lateral gene transfer events.</title>
        <authorList>
            <person name="Petersen C."/>
            <person name="Sorensen T."/>
            <person name="Nielsen M.R."/>
            <person name="Sondergaard T.E."/>
            <person name="Sorensen J.L."/>
            <person name="Fitzpatrick D.A."/>
            <person name="Frisvad J.C."/>
            <person name="Nielsen K.L."/>
        </authorList>
    </citation>
    <scope>NUCLEOTIDE SEQUENCE</scope>
    <source>
        <strain evidence="7">IBT 17514</strain>
    </source>
</reference>
<dbReference type="Proteomes" id="UP001215712">
    <property type="component" value="Unassembled WGS sequence"/>
</dbReference>
<proteinExistence type="predicted"/>
<gene>
    <name evidence="7" type="ORF">N7493_010597</name>
</gene>
<feature type="domain" description="SP-RING-type" evidence="6">
    <location>
        <begin position="174"/>
        <end position="267"/>
    </location>
</feature>
<keyword evidence="3" id="KW-0862">Zinc</keyword>
<feature type="compositionally biased region" description="Polar residues" evidence="5">
    <location>
        <begin position="309"/>
        <end position="329"/>
    </location>
</feature>